<sequence>MARHPTTRMRFHGVAAYEILTRDGLRILCDPFLDQNPGAATRSTEFDHVDLVIVSHAAFDHLGDTDKIAQKYGCPVVCGGEVKAWLMDRGIPANQIRATTWGIRVKVAGIEIQPLECHHWSQIRLKDNSFISGVPMAFIVYADDNLRFYHYGDTAIFSDLKLQAELYRPNVGCIGIANPQEILHLNPMPGEMLTGEMSPYEGVLATQWLGLETVLPCHYIKLDGDKDVAEYMEHHRQARTRGETIADPYLLRAGDWIEFDGDGKVVRPAKAA</sequence>
<dbReference type="Pfam" id="PF12706">
    <property type="entry name" value="Lactamase_B_2"/>
    <property type="match status" value="1"/>
</dbReference>
<dbReference type="Gene3D" id="3.60.15.10">
    <property type="entry name" value="Ribonuclease Z/Hydroxyacylglutathione hydrolase-like"/>
    <property type="match status" value="1"/>
</dbReference>
<dbReference type="PANTHER" id="PTHR43546">
    <property type="entry name" value="UPF0173 METAL-DEPENDENT HYDROLASE MJ1163-RELATED"/>
    <property type="match status" value="1"/>
</dbReference>
<dbReference type="Proteomes" id="UP000219182">
    <property type="component" value="Unassembled WGS sequence"/>
</dbReference>
<protein>
    <recommendedName>
        <fullName evidence="1">Metallo-beta-lactamase domain-containing protein</fullName>
    </recommendedName>
</protein>
<dbReference type="EMBL" id="NWQG01000155">
    <property type="protein sequence ID" value="PDQ19033.1"/>
    <property type="molecule type" value="Genomic_DNA"/>
</dbReference>
<evidence type="ECO:0000313" key="2">
    <source>
        <dbReference type="EMBL" id="PDQ19033.1"/>
    </source>
</evidence>
<dbReference type="PANTHER" id="PTHR43546:SF3">
    <property type="entry name" value="UPF0173 METAL-DEPENDENT HYDROLASE MJ1163"/>
    <property type="match status" value="1"/>
</dbReference>
<dbReference type="SUPFAM" id="SSF56281">
    <property type="entry name" value="Metallo-hydrolase/oxidoreductase"/>
    <property type="match status" value="1"/>
</dbReference>
<dbReference type="InterPro" id="IPR001279">
    <property type="entry name" value="Metallo-B-lactamas"/>
</dbReference>
<evidence type="ECO:0000313" key="3">
    <source>
        <dbReference type="Proteomes" id="UP000219182"/>
    </source>
</evidence>
<dbReference type="RefSeq" id="WP_097575749.1">
    <property type="nucleotide sequence ID" value="NZ_NWQG01000155.1"/>
</dbReference>
<dbReference type="AlphaFoldDB" id="A0A2A6FBD0"/>
<organism evidence="2 3">
    <name type="scientific">Mesorhizobium sanjuanii</name>
    <dbReference type="NCBI Taxonomy" id="2037900"/>
    <lineage>
        <taxon>Bacteria</taxon>
        <taxon>Pseudomonadati</taxon>
        <taxon>Pseudomonadota</taxon>
        <taxon>Alphaproteobacteria</taxon>
        <taxon>Hyphomicrobiales</taxon>
        <taxon>Phyllobacteriaceae</taxon>
        <taxon>Mesorhizobium</taxon>
    </lineage>
</organism>
<dbReference type="InterPro" id="IPR036866">
    <property type="entry name" value="RibonucZ/Hydroxyglut_hydro"/>
</dbReference>
<proteinExistence type="predicted"/>
<evidence type="ECO:0000259" key="1">
    <source>
        <dbReference type="Pfam" id="PF12706"/>
    </source>
</evidence>
<keyword evidence="3" id="KW-1185">Reference proteome</keyword>
<accession>A0A2A6FBD0</accession>
<feature type="domain" description="Metallo-beta-lactamase" evidence="1">
    <location>
        <begin position="26"/>
        <end position="219"/>
    </location>
</feature>
<comment type="caution">
    <text evidence="2">The sequence shown here is derived from an EMBL/GenBank/DDBJ whole genome shotgun (WGS) entry which is preliminary data.</text>
</comment>
<gene>
    <name evidence="2" type="ORF">CN311_21685</name>
</gene>
<dbReference type="InterPro" id="IPR050114">
    <property type="entry name" value="UPF0173_UPF0282_UlaG_hydrolase"/>
</dbReference>
<name>A0A2A6FBD0_9HYPH</name>
<reference evidence="2 3" key="1">
    <citation type="submission" date="2017-09" db="EMBL/GenBank/DDBJ databases">
        <title>Mesorhizobum sanjuanii sp. nov. isolated from nodules of Lotus tenuis in saline-alkaline lowlands of Flooding Pampa.</title>
        <authorList>
            <person name="Sannazzaro A.I."/>
            <person name="Torres Tejerizo G.A."/>
            <person name="Fontana F."/>
            <person name="Cumpa Velazquez L.M."/>
            <person name="Hansen L."/>
            <person name="Pistorio M."/>
            <person name="Estrella M.J."/>
        </authorList>
    </citation>
    <scope>NUCLEOTIDE SEQUENCE [LARGE SCALE GENOMIC DNA]</scope>
    <source>
        <strain evidence="2 3">BSA136</strain>
    </source>
</reference>